<evidence type="ECO:0000256" key="1">
    <source>
        <dbReference type="ARBA" id="ARBA00005032"/>
    </source>
</evidence>
<dbReference type="Proteomes" id="UP001166286">
    <property type="component" value="Unassembled WGS sequence"/>
</dbReference>
<comment type="caution">
    <text evidence="6">The sequence shown here is derived from an EMBL/GenBank/DDBJ whole genome shotgun (WGS) entry which is preliminary data.</text>
</comment>
<dbReference type="GO" id="GO:0045116">
    <property type="term" value="P:protein neddylation"/>
    <property type="evidence" value="ECO:0007669"/>
    <property type="project" value="UniProtKB-UniRule"/>
</dbReference>
<evidence type="ECO:0000313" key="6">
    <source>
        <dbReference type="EMBL" id="KAK0512107.1"/>
    </source>
</evidence>
<dbReference type="PANTHER" id="PTHR10953:SF29">
    <property type="entry name" value="NEDD8-ACTIVATING ENZYME E1 REGULATORY SUBUNIT"/>
    <property type="match status" value="1"/>
</dbReference>
<gene>
    <name evidence="6" type="ORF">JMJ35_005235</name>
</gene>
<comment type="similarity">
    <text evidence="2 4">Belongs to the ubiquitin-activating E1 family. ULA1 subfamily.</text>
</comment>
<organism evidence="6 7">
    <name type="scientific">Cladonia borealis</name>
    <dbReference type="NCBI Taxonomy" id="184061"/>
    <lineage>
        <taxon>Eukaryota</taxon>
        <taxon>Fungi</taxon>
        <taxon>Dikarya</taxon>
        <taxon>Ascomycota</taxon>
        <taxon>Pezizomycotina</taxon>
        <taxon>Lecanoromycetes</taxon>
        <taxon>OSLEUM clade</taxon>
        <taxon>Lecanoromycetidae</taxon>
        <taxon>Lecanorales</taxon>
        <taxon>Lecanorineae</taxon>
        <taxon>Cladoniaceae</taxon>
        <taxon>Cladonia</taxon>
    </lineage>
</organism>
<feature type="domain" description="THIF-type NAD/FAD binding fold" evidence="5">
    <location>
        <begin position="21"/>
        <end position="563"/>
    </location>
</feature>
<evidence type="ECO:0000256" key="4">
    <source>
        <dbReference type="PIRNR" id="PIRNR039099"/>
    </source>
</evidence>
<dbReference type="InterPro" id="IPR045886">
    <property type="entry name" value="ThiF/MoeB/HesA"/>
</dbReference>
<keyword evidence="7" id="KW-1185">Reference proteome</keyword>
<keyword evidence="3 4" id="KW-0833">Ubl conjugation pathway</keyword>
<dbReference type="GO" id="GO:0005737">
    <property type="term" value="C:cytoplasm"/>
    <property type="evidence" value="ECO:0007669"/>
    <property type="project" value="TreeGrafter"/>
</dbReference>
<dbReference type="InterPro" id="IPR030667">
    <property type="entry name" value="APP-BP1"/>
</dbReference>
<dbReference type="SUPFAM" id="SSF69572">
    <property type="entry name" value="Activating enzymes of the ubiquitin-like proteins"/>
    <property type="match status" value="1"/>
</dbReference>
<evidence type="ECO:0000313" key="7">
    <source>
        <dbReference type="Proteomes" id="UP001166286"/>
    </source>
</evidence>
<proteinExistence type="inferred from homology"/>
<sequence length="585" mass="65443">MVERTTTPPPLQGPTAKEKKYDRQLRLWAASGQQALEDSKVLLLNSGPGVVGVEALKNLLLPGVGNFTIVDEAEVSEKDLGVNFFLEEESLGNSRAEETCKYLQELNPEVTGNAIKKSTEAFVEIPSILDHYTLIILIGPTKDSNVLEKISRYAQDHSIPLFYVHSVGFYSHFSVQLPDQFPVVDTHPDPATTQDLRLLNPWPELLIFMREKVGNLIFQSDHEHGHVPWLLLLLHYLNVWKATRRDGKPPKDYAEKKEFIAQVAEGARTNNPEGGEENFDEAKANVLKSLNPPSISNGLREVFDSEDCQNPTKDSANFWIIANAIHKFHTKNKGLLPLPGTLPDMKAQSSDYIKLQNIYKAKARSDIAEITSTIRQTEETLNRNPPIEEKEIEAFCKGAQYVKLIRGRPLRIAKSTEPIDWTDRAQALSQELETSKMLGQESLLPIYFAFLALDRHHDELSLLHQSRTNDPHPIKSLIPGARDISGATLPLPNFVESAHFYTPAVDVDKDPKPWPRFDTPEAQVTFENVVKEIERADGAELHNISALTGGMVAQEVIKVLTKQYVPVDNTCVFDGVASRAGVFNI</sequence>
<dbReference type="Gene3D" id="3.40.50.720">
    <property type="entry name" value="NAD(P)-binding Rossmann-like Domain"/>
    <property type="match status" value="2"/>
</dbReference>
<comment type="pathway">
    <text evidence="1 4">Protein modification; protein neddylation.</text>
</comment>
<dbReference type="InterPro" id="IPR035985">
    <property type="entry name" value="Ubiquitin-activating_enz"/>
</dbReference>
<dbReference type="PANTHER" id="PTHR10953">
    <property type="entry name" value="UBIQUITIN-ACTIVATING ENZYME E1"/>
    <property type="match status" value="1"/>
</dbReference>
<accession>A0AA39QZF7</accession>
<dbReference type="AlphaFoldDB" id="A0AA39QZF7"/>
<dbReference type="GO" id="GO:0019781">
    <property type="term" value="F:NEDD8 activating enzyme activity"/>
    <property type="evidence" value="ECO:0007669"/>
    <property type="project" value="UniProtKB-UniRule"/>
</dbReference>
<evidence type="ECO:0000256" key="2">
    <source>
        <dbReference type="ARBA" id="ARBA00006868"/>
    </source>
</evidence>
<evidence type="ECO:0000256" key="3">
    <source>
        <dbReference type="ARBA" id="ARBA00022786"/>
    </source>
</evidence>
<dbReference type="EMBL" id="JAFEKC020000011">
    <property type="protein sequence ID" value="KAK0512107.1"/>
    <property type="molecule type" value="Genomic_DNA"/>
</dbReference>
<evidence type="ECO:0000259" key="5">
    <source>
        <dbReference type="Pfam" id="PF00899"/>
    </source>
</evidence>
<name>A0AA39QZF7_9LECA</name>
<comment type="function">
    <text evidence="4">Regulatory subunit of the dimeric UBA3-ULA1 E1 enzyme.</text>
</comment>
<reference evidence="6" key="1">
    <citation type="submission" date="2023-03" db="EMBL/GenBank/DDBJ databases">
        <title>Complete genome of Cladonia borealis.</title>
        <authorList>
            <person name="Park H."/>
        </authorList>
    </citation>
    <scope>NUCLEOTIDE SEQUENCE</scope>
    <source>
        <strain evidence="6">ANT050790</strain>
    </source>
</reference>
<dbReference type="Pfam" id="PF00899">
    <property type="entry name" value="ThiF"/>
    <property type="match status" value="1"/>
</dbReference>
<dbReference type="PIRSF" id="PIRSF039099">
    <property type="entry name" value="APP-BP1"/>
    <property type="match status" value="1"/>
</dbReference>
<dbReference type="InterPro" id="IPR000594">
    <property type="entry name" value="ThiF_NAD_FAD-bd"/>
</dbReference>
<protein>
    <recommendedName>
        <fullName evidence="4">NEDD8-activating enzyme E1 regulatory subunit</fullName>
    </recommendedName>
</protein>